<dbReference type="RefSeq" id="WP_107889151.1">
    <property type="nucleotide sequence ID" value="NZ_CP028519.1"/>
</dbReference>
<dbReference type="KEGG" id="maer:DAI18_08440"/>
<dbReference type="Gene3D" id="1.25.40.10">
    <property type="entry name" value="Tetratricopeptide repeat domain"/>
    <property type="match status" value="1"/>
</dbReference>
<dbReference type="STRING" id="1122240.GCA_000620105_02233"/>
<dbReference type="InterPro" id="IPR011990">
    <property type="entry name" value="TPR-like_helical_dom_sf"/>
</dbReference>
<evidence type="ECO:0000313" key="1">
    <source>
        <dbReference type="EMBL" id="AVY94071.1"/>
    </source>
</evidence>
<dbReference type="Proteomes" id="UP000244173">
    <property type="component" value="Chromosome"/>
</dbReference>
<dbReference type="SUPFAM" id="SSF48452">
    <property type="entry name" value="TPR-like"/>
    <property type="match status" value="1"/>
</dbReference>
<name>A0A2S0P9M5_9NEIS</name>
<dbReference type="EMBL" id="CP028519">
    <property type="protein sequence ID" value="AVY94071.1"/>
    <property type="molecule type" value="Genomic_DNA"/>
</dbReference>
<accession>A0A2S0P9M5</accession>
<dbReference type="InterPro" id="IPR010323">
    <property type="entry name" value="DUF924"/>
</dbReference>
<dbReference type="Pfam" id="PF06041">
    <property type="entry name" value="DUF924"/>
    <property type="match status" value="1"/>
</dbReference>
<organism evidence="1 2">
    <name type="scientific">Microvirgula aerodenitrificans</name>
    <dbReference type="NCBI Taxonomy" id="57480"/>
    <lineage>
        <taxon>Bacteria</taxon>
        <taxon>Pseudomonadati</taxon>
        <taxon>Pseudomonadota</taxon>
        <taxon>Betaproteobacteria</taxon>
        <taxon>Neisseriales</taxon>
        <taxon>Aquaspirillaceae</taxon>
        <taxon>Microvirgula</taxon>
    </lineage>
</organism>
<gene>
    <name evidence="1" type="ORF">DAI18_08440</name>
</gene>
<evidence type="ECO:0000313" key="2">
    <source>
        <dbReference type="Proteomes" id="UP000244173"/>
    </source>
</evidence>
<protein>
    <submittedName>
        <fullName evidence="1">DUF924 domain-containing protein</fullName>
    </submittedName>
</protein>
<reference evidence="1 2" key="1">
    <citation type="submission" date="2018-04" db="EMBL/GenBank/DDBJ databases">
        <title>Denitrifier Microvirgula.</title>
        <authorList>
            <person name="Anderson E."/>
            <person name="Jang J."/>
            <person name="Ishii S."/>
        </authorList>
    </citation>
    <scope>NUCLEOTIDE SEQUENCE [LARGE SCALE GENOMIC DNA]</scope>
    <source>
        <strain evidence="1 2">BE2.4</strain>
    </source>
</reference>
<dbReference type="AlphaFoldDB" id="A0A2S0P9M5"/>
<sequence>MATPSSPHSILDFWFGRPDDPDYGLPRITWFTRDPAFDALIRARYRDILDSALNGELDHWNDSPRGALAHLLVLDQLTRNAFRDSARAYAGDEQARRLAIRLVDSGDHLLLAPIERQFAYLPFEHAENIDHQNRAIALFTALARDEPSLASSVDWARRHRDIIVRFGRFPHRNEVLGRDSTLEEAQFLTEPGSSF</sequence>
<dbReference type="OrthoDB" id="7593450at2"/>
<proteinExistence type="predicted"/>
<keyword evidence="2" id="KW-1185">Reference proteome</keyword>
<dbReference type="Gene3D" id="1.20.58.320">
    <property type="entry name" value="TPR-like"/>
    <property type="match status" value="1"/>
</dbReference>